<dbReference type="Proteomes" id="UP000000709">
    <property type="component" value="Unassembled WGS sequence"/>
</dbReference>
<keyword evidence="3" id="KW-1185">Reference proteome</keyword>
<evidence type="ECO:0000313" key="2">
    <source>
        <dbReference type="EMBL" id="EGW30494.1"/>
    </source>
</evidence>
<proteinExistence type="predicted"/>
<name>G3AUB8_SPAPN</name>
<dbReference type="EMBL" id="GL996505">
    <property type="protein sequence ID" value="EGW30494.1"/>
    <property type="molecule type" value="Genomic_DNA"/>
</dbReference>
<gene>
    <name evidence="2" type="ORF">SPAPADRAFT_52574</name>
</gene>
<protein>
    <submittedName>
        <fullName evidence="2">Uncharacterized protein</fullName>
    </submittedName>
</protein>
<dbReference type="HOGENOM" id="CLU_532277_0_0_1"/>
<reference evidence="2 3" key="1">
    <citation type="journal article" date="2011" name="Proc. Natl. Acad. Sci. U.S.A.">
        <title>Comparative genomics of xylose-fermenting fungi for enhanced biofuel production.</title>
        <authorList>
            <person name="Wohlbach D.J."/>
            <person name="Kuo A."/>
            <person name="Sato T.K."/>
            <person name="Potts K.M."/>
            <person name="Salamov A.A."/>
            <person name="LaButti K.M."/>
            <person name="Sun H."/>
            <person name="Clum A."/>
            <person name="Pangilinan J.L."/>
            <person name="Lindquist E.A."/>
            <person name="Lucas S."/>
            <person name="Lapidus A."/>
            <person name="Jin M."/>
            <person name="Gunawan C."/>
            <person name="Balan V."/>
            <person name="Dale B.E."/>
            <person name="Jeffries T.W."/>
            <person name="Zinkel R."/>
            <person name="Barry K.W."/>
            <person name="Grigoriev I.V."/>
            <person name="Gasch A.P."/>
        </authorList>
    </citation>
    <scope>NUCLEOTIDE SEQUENCE [LARGE SCALE GENOMIC DNA]</scope>
    <source>
        <strain evidence="3">NRRL Y-27907 / 11-Y1</strain>
    </source>
</reference>
<dbReference type="RefSeq" id="XP_007377465.1">
    <property type="nucleotide sequence ID" value="XM_007377403.1"/>
</dbReference>
<feature type="compositionally biased region" description="Basic residues" evidence="1">
    <location>
        <begin position="125"/>
        <end position="143"/>
    </location>
</feature>
<feature type="region of interest" description="Disordered" evidence="1">
    <location>
        <begin position="112"/>
        <end position="143"/>
    </location>
</feature>
<evidence type="ECO:0000256" key="1">
    <source>
        <dbReference type="SAM" id="MobiDB-lite"/>
    </source>
</evidence>
<dbReference type="InParanoid" id="G3AUB8"/>
<dbReference type="GeneID" id="18871695"/>
<sequence length="512" mass="59737">MLRIIPRQARRLYSAHAKYKSNDNSMLLLAGIPTSRGWFTAPLKPHHSRASIDLLNQELSQLDPHTSRDHIQSHIDKWCNENRKIIADLSKKEVPEESESQLEDLFQMEMKRTQKKEGEVDKPKANPKPKRSSSPRNLKQGKLKIKFGKNGEIRSISKITKFYAMNYYLHKHLNESNETEYEERKTRLQREFSLLDQVEQNALKEEYTELLHSGYDLIAGLKIPVRTNKDKTDTSAIDGIKLGVDSNNHFVIHGEIPFDNVKKYYIQKRLVDTGNADAAPFELEWDNKSDHEHKQICDELYDVISTGRYIDNGKVGFINLEHDGVKISFKRGKPVVSGTASPYQLKRFYIATRYQETGEPIGASTTKQFSRQWDELPDTKFATYREKYEQMLASGHKVYGCHIVPIKKGIDFEHVEFVSNDRVESSAKGVRVPRLKYKGYYWAWHYQQYCQEHSKVTVRCRAKLRKELMEKWYAMSKEEQNVWQQKYIDLAISGYDVVKDEIVYIKDNNAQE</sequence>
<dbReference type="AlphaFoldDB" id="G3AUB8"/>
<accession>G3AUB8</accession>
<evidence type="ECO:0000313" key="3">
    <source>
        <dbReference type="Proteomes" id="UP000000709"/>
    </source>
</evidence>
<feature type="compositionally biased region" description="Basic and acidic residues" evidence="1">
    <location>
        <begin position="112"/>
        <end position="124"/>
    </location>
</feature>
<dbReference type="KEGG" id="spaa:SPAPADRAFT_52574"/>
<organism evidence="3">
    <name type="scientific">Spathaspora passalidarum (strain NRRL Y-27907 / 11-Y1)</name>
    <dbReference type="NCBI Taxonomy" id="619300"/>
    <lineage>
        <taxon>Eukaryota</taxon>
        <taxon>Fungi</taxon>
        <taxon>Dikarya</taxon>
        <taxon>Ascomycota</taxon>
        <taxon>Saccharomycotina</taxon>
        <taxon>Pichiomycetes</taxon>
        <taxon>Debaryomycetaceae</taxon>
        <taxon>Spathaspora</taxon>
    </lineage>
</organism>